<feature type="compositionally biased region" description="Polar residues" evidence="1">
    <location>
        <begin position="22"/>
        <end position="33"/>
    </location>
</feature>
<reference evidence="4" key="1">
    <citation type="submission" date="2017-01" db="EMBL/GenBank/DDBJ databases">
        <title>Comparative genomics of anhydrobiosis in the tardigrade Hypsibius dujardini.</title>
        <authorList>
            <person name="Yoshida Y."/>
            <person name="Koutsovoulos G."/>
            <person name="Laetsch D."/>
            <person name="Stevens L."/>
            <person name="Kumar S."/>
            <person name="Horikawa D."/>
            <person name="Ishino K."/>
            <person name="Komine S."/>
            <person name="Tomita M."/>
            <person name="Blaxter M."/>
            <person name="Arakawa K."/>
        </authorList>
    </citation>
    <scope>NUCLEOTIDE SEQUENCE [LARGE SCALE GENOMIC DNA]</scope>
    <source>
        <strain evidence="4">Z151</strain>
    </source>
</reference>
<dbReference type="EMBL" id="MTYJ01000162">
    <property type="protein sequence ID" value="OQV11744.1"/>
    <property type="molecule type" value="Genomic_DNA"/>
</dbReference>
<dbReference type="GO" id="GO:0005826">
    <property type="term" value="C:actomyosin contractile ring"/>
    <property type="evidence" value="ECO:0007669"/>
    <property type="project" value="TreeGrafter"/>
</dbReference>
<protein>
    <submittedName>
        <fullName evidence="3">Rhotekin</fullName>
    </submittedName>
</protein>
<gene>
    <name evidence="3" type="ORF">BV898_13942</name>
</gene>
<accession>A0A1W0W958</accession>
<dbReference type="PANTHER" id="PTHR21538">
    <property type="entry name" value="ANILLIN/RHOTEKIN RTKN"/>
    <property type="match status" value="1"/>
</dbReference>
<dbReference type="GO" id="GO:0000915">
    <property type="term" value="P:actomyosin contractile ring assembly"/>
    <property type="evidence" value="ECO:0007669"/>
    <property type="project" value="TreeGrafter"/>
</dbReference>
<evidence type="ECO:0000256" key="1">
    <source>
        <dbReference type="SAM" id="MobiDB-lite"/>
    </source>
</evidence>
<evidence type="ECO:0000259" key="2">
    <source>
        <dbReference type="Pfam" id="PF08174"/>
    </source>
</evidence>
<dbReference type="GO" id="GO:0031106">
    <property type="term" value="P:septin ring organization"/>
    <property type="evidence" value="ECO:0007669"/>
    <property type="project" value="TreeGrafter"/>
</dbReference>
<dbReference type="Pfam" id="PF08174">
    <property type="entry name" value="Anillin"/>
    <property type="match status" value="1"/>
</dbReference>
<dbReference type="PANTHER" id="PTHR21538:SF24">
    <property type="entry name" value="PH DOMAIN-CONTAINING PROTEIN"/>
    <property type="match status" value="1"/>
</dbReference>
<sequence length="441" mass="50306">MPIYGDWKVENMDPRLAISLQHHQQPAPGSTVQPAPGSAVQPQHYPRPKHHRNPLHSKAPKGRLLITEIRIPFVWNERQYFKKRSNDPSLTNSSKKFVIFCIIYTETDMQSTQKVMVDSSMADVVFSELIEFSNITPTTKVHLEVFSYACNTSAHKTIMSPVRKLSRKLTRSLTRTFGRRYTANNAVSSWMQSSSANVNDDLHVAEPSTYKQHGHQMSITSLPNFTKIAETVLTIDELVSGEEGRSYILSSRGFEKVSSRSTNSAAYEIPLFGSFCCRTAVQPYCAIKELQVGRVNIRETRTSNNATGRHSSTGQHYFCTLINAFLYAYNIDRDRRLMEMAIRVDKDSRIIKSAEPNCLELTNKSEAYVLSFDTEEDRRYITNLLRGHVYELAQWDEAALNVRDLKLRPNNGKQELRRRGSLYDEIPVSIQSAHSSSQIRF</sequence>
<evidence type="ECO:0000313" key="4">
    <source>
        <dbReference type="Proteomes" id="UP000192578"/>
    </source>
</evidence>
<dbReference type="GO" id="GO:0000281">
    <property type="term" value="P:mitotic cytokinesis"/>
    <property type="evidence" value="ECO:0007669"/>
    <property type="project" value="TreeGrafter"/>
</dbReference>
<feature type="region of interest" description="Disordered" evidence="1">
    <location>
        <begin position="22"/>
        <end position="59"/>
    </location>
</feature>
<dbReference type="AlphaFoldDB" id="A0A1W0W958"/>
<feature type="compositionally biased region" description="Basic residues" evidence="1">
    <location>
        <begin position="46"/>
        <end position="59"/>
    </location>
</feature>
<proteinExistence type="predicted"/>
<comment type="caution">
    <text evidence="3">The sequence shown here is derived from an EMBL/GenBank/DDBJ whole genome shotgun (WGS) entry which is preliminary data.</text>
</comment>
<name>A0A1W0W958_HYPEX</name>
<dbReference type="OrthoDB" id="5817051at2759"/>
<evidence type="ECO:0000313" key="3">
    <source>
        <dbReference type="EMBL" id="OQV11744.1"/>
    </source>
</evidence>
<dbReference type="Proteomes" id="UP000192578">
    <property type="component" value="Unassembled WGS sequence"/>
</dbReference>
<dbReference type="InterPro" id="IPR051364">
    <property type="entry name" value="Cytokinesis/Rho-signaling"/>
</dbReference>
<feature type="domain" description="Anillin homology" evidence="2">
    <location>
        <begin position="60"/>
        <end position="237"/>
    </location>
</feature>
<organism evidence="3 4">
    <name type="scientific">Hypsibius exemplaris</name>
    <name type="common">Freshwater tardigrade</name>
    <dbReference type="NCBI Taxonomy" id="2072580"/>
    <lineage>
        <taxon>Eukaryota</taxon>
        <taxon>Metazoa</taxon>
        <taxon>Ecdysozoa</taxon>
        <taxon>Tardigrada</taxon>
        <taxon>Eutardigrada</taxon>
        <taxon>Parachela</taxon>
        <taxon>Hypsibioidea</taxon>
        <taxon>Hypsibiidae</taxon>
        <taxon>Hypsibius</taxon>
    </lineage>
</organism>
<dbReference type="InterPro" id="IPR012966">
    <property type="entry name" value="AHD"/>
</dbReference>
<dbReference type="CDD" id="cd00821">
    <property type="entry name" value="PH"/>
    <property type="match status" value="1"/>
</dbReference>
<keyword evidence="4" id="KW-1185">Reference proteome</keyword>